<evidence type="ECO:0000256" key="4">
    <source>
        <dbReference type="ARBA" id="ARBA00022490"/>
    </source>
</evidence>
<organism evidence="9 10">
    <name type="scientific">Drosophila hydei</name>
    <name type="common">Fruit fly</name>
    <dbReference type="NCBI Taxonomy" id="7224"/>
    <lineage>
        <taxon>Eukaryota</taxon>
        <taxon>Metazoa</taxon>
        <taxon>Ecdysozoa</taxon>
        <taxon>Arthropoda</taxon>
        <taxon>Hexapoda</taxon>
        <taxon>Insecta</taxon>
        <taxon>Pterygota</taxon>
        <taxon>Neoptera</taxon>
        <taxon>Endopterygota</taxon>
        <taxon>Diptera</taxon>
        <taxon>Brachycera</taxon>
        <taxon>Muscomorpha</taxon>
        <taxon>Ephydroidea</taxon>
        <taxon>Drosophilidae</taxon>
        <taxon>Drosophila</taxon>
    </lineage>
</organism>
<keyword evidence="5" id="KW-0597">Phosphoprotein</keyword>
<keyword evidence="9" id="KW-1185">Reference proteome</keyword>
<dbReference type="AlphaFoldDB" id="A0A6J1LLB9"/>
<dbReference type="Pfam" id="PF14050">
    <property type="entry name" value="Nudc_N"/>
    <property type="match status" value="1"/>
</dbReference>
<proteinExistence type="inferred from homology"/>
<dbReference type="GeneID" id="111597597"/>
<name>A0A6J1LLB9_DROHY</name>
<evidence type="ECO:0000259" key="8">
    <source>
        <dbReference type="PROSITE" id="PS51203"/>
    </source>
</evidence>
<dbReference type="RefSeq" id="XP_023168166.2">
    <property type="nucleotide sequence ID" value="XM_023312398.2"/>
</dbReference>
<evidence type="ECO:0000256" key="2">
    <source>
        <dbReference type="ARBA" id="ARBA00010513"/>
    </source>
</evidence>
<protein>
    <recommendedName>
        <fullName evidence="3">Nuclear migration protein nudC</fullName>
    </recommendedName>
    <alternativeName>
        <fullName evidence="6">Nuclear distribution protein C homolog</fullName>
    </alternativeName>
</protein>
<dbReference type="InterPro" id="IPR007052">
    <property type="entry name" value="CS_dom"/>
</dbReference>
<dbReference type="InterPro" id="IPR025934">
    <property type="entry name" value="NudC_N_dom"/>
</dbReference>
<dbReference type="Gene3D" id="2.60.40.790">
    <property type="match status" value="1"/>
</dbReference>
<dbReference type="Pfam" id="PF04969">
    <property type="entry name" value="CS"/>
    <property type="match status" value="1"/>
</dbReference>
<feature type="domain" description="CS" evidence="8">
    <location>
        <begin position="131"/>
        <end position="221"/>
    </location>
</feature>
<dbReference type="GO" id="GO:0005737">
    <property type="term" value="C:cytoplasm"/>
    <property type="evidence" value="ECO:0007669"/>
    <property type="project" value="UniProtKB-SubCell"/>
</dbReference>
<dbReference type="SUPFAM" id="SSF49764">
    <property type="entry name" value="HSP20-like chaperones"/>
    <property type="match status" value="1"/>
</dbReference>
<dbReference type="OMA" id="EINIEMP"/>
<dbReference type="CDD" id="cd06467">
    <property type="entry name" value="p23_NUDC_like"/>
    <property type="match status" value="1"/>
</dbReference>
<evidence type="ECO:0000313" key="10">
    <source>
        <dbReference type="RefSeq" id="XP_023168166.2"/>
    </source>
</evidence>
<comment type="subcellular location">
    <subcellularLocation>
        <location evidence="1">Cytoplasm</location>
    </subcellularLocation>
</comment>
<evidence type="ECO:0000256" key="5">
    <source>
        <dbReference type="ARBA" id="ARBA00022553"/>
    </source>
</evidence>
<evidence type="ECO:0000256" key="7">
    <source>
        <dbReference type="SAM" id="MobiDB-lite"/>
    </source>
</evidence>
<dbReference type="GO" id="GO:0006457">
    <property type="term" value="P:protein folding"/>
    <property type="evidence" value="ECO:0007669"/>
    <property type="project" value="TreeGrafter"/>
</dbReference>
<dbReference type="InterPro" id="IPR037898">
    <property type="entry name" value="NudC_fam"/>
</dbReference>
<dbReference type="PANTHER" id="PTHR12356:SF3">
    <property type="entry name" value="NUCLEAR MIGRATION PROTEIN NUDC"/>
    <property type="match status" value="1"/>
</dbReference>
<reference evidence="10" key="1">
    <citation type="submission" date="2025-08" db="UniProtKB">
        <authorList>
            <consortium name="RefSeq"/>
        </authorList>
    </citation>
    <scope>IDENTIFICATION</scope>
    <source>
        <strain evidence="10">15085-1641.00</strain>
        <tissue evidence="10">Whole body</tissue>
    </source>
</reference>
<dbReference type="PANTHER" id="PTHR12356">
    <property type="entry name" value="NUCLEAR MOVEMENT PROTEIN NUDC"/>
    <property type="match status" value="1"/>
</dbReference>
<dbReference type="OrthoDB" id="515366at2759"/>
<sequence length="304" mass="35014">MDFQRSDAILMEILEERKTITGFLDTVFGFLRRNTDFYHTKKDASDKIGFPKGMRDQILYGAMQRYDPECWLQAMSAESNIDDTGENVPPATQEICVETSEQMPKSQLTRPSVNVSDSSRAFEIGDFKNGAVFEHHCWSQTLKDLEVQVQLPPALKTAKQLTIDIKAQQIKVSSKTTPVQVILEGTLSQRIRQNEAMWSIEDGRLLICCDKVKERWWERLFEGDNEIDIKKLDCERYIDELPQDSQVAIEKLRVQQMESDQKQNHLRTTDPEQAKTLERLRTAWDAEGSPFKGQPFDSSVVRMS</sequence>
<keyword evidence="4" id="KW-0963">Cytoplasm</keyword>
<dbReference type="PROSITE" id="PS51203">
    <property type="entry name" value="CS"/>
    <property type="match status" value="1"/>
</dbReference>
<evidence type="ECO:0000256" key="6">
    <source>
        <dbReference type="ARBA" id="ARBA00030427"/>
    </source>
</evidence>
<evidence type="ECO:0000256" key="1">
    <source>
        <dbReference type="ARBA" id="ARBA00004496"/>
    </source>
</evidence>
<evidence type="ECO:0000313" key="9">
    <source>
        <dbReference type="Proteomes" id="UP000504633"/>
    </source>
</evidence>
<dbReference type="KEGG" id="dhe:111597597"/>
<evidence type="ECO:0000256" key="3">
    <source>
        <dbReference type="ARBA" id="ARBA00017641"/>
    </source>
</evidence>
<dbReference type="GO" id="GO:0051082">
    <property type="term" value="F:unfolded protein binding"/>
    <property type="evidence" value="ECO:0007669"/>
    <property type="project" value="TreeGrafter"/>
</dbReference>
<comment type="similarity">
    <text evidence="2">Belongs to the nudC family.</text>
</comment>
<dbReference type="InterPro" id="IPR008978">
    <property type="entry name" value="HSP20-like_chaperone"/>
</dbReference>
<feature type="region of interest" description="Disordered" evidence="7">
    <location>
        <begin position="284"/>
        <end position="304"/>
    </location>
</feature>
<dbReference type="Proteomes" id="UP000504633">
    <property type="component" value="Unplaced"/>
</dbReference>
<gene>
    <name evidence="10" type="primary">LOC111597597</name>
</gene>
<accession>A0A6J1LLB9</accession>